<dbReference type="RefSeq" id="WP_030004492.1">
    <property type="nucleotide sequence ID" value="NC_022549.1"/>
</dbReference>
<dbReference type="HOGENOM" id="CLU_2034097_0_0_14"/>
<protein>
    <submittedName>
        <fullName evidence="1">Uncharacterized protein</fullName>
    </submittedName>
</protein>
<dbReference type="EMBL" id="FO681348">
    <property type="protein sequence ID" value="CCV65632.1"/>
    <property type="molecule type" value="Genomic_DNA"/>
</dbReference>
<dbReference type="KEGG" id="abra:BN85306110"/>
<accession>U4KMY9</accession>
<evidence type="ECO:0000313" key="2">
    <source>
        <dbReference type="Proteomes" id="UP000032737"/>
    </source>
</evidence>
<name>U4KMY9_9MOLU</name>
<proteinExistence type="predicted"/>
<dbReference type="AlphaFoldDB" id="U4KMY9"/>
<dbReference type="OrthoDB" id="384746at2"/>
<dbReference type="Proteomes" id="UP000032737">
    <property type="component" value="Chromosome"/>
</dbReference>
<reference evidence="1 2" key="1">
    <citation type="journal article" date="2013" name="J. Mol. Microbiol. Biotechnol.">
        <title>Analysis of the Complete Genomes of Acholeplasma brassicae , A. palmae and A. laidlawii and Their Comparison to the Obligate Parasites from ' Candidatus Phytoplasma'.</title>
        <authorList>
            <person name="Kube M."/>
            <person name="Siewert C."/>
            <person name="Migdoll A.M."/>
            <person name="Duduk B."/>
            <person name="Holz S."/>
            <person name="Rabus R."/>
            <person name="Seemuller E."/>
            <person name="Mitrovic J."/>
            <person name="Muller I."/>
            <person name="Buttner C."/>
            <person name="Reinhardt R."/>
        </authorList>
    </citation>
    <scope>NUCLEOTIDE SEQUENCE [LARGE SCALE GENOMIC DNA]</scope>
    <source>
        <strain evidence="2">0502</strain>
    </source>
</reference>
<keyword evidence="2" id="KW-1185">Reference proteome</keyword>
<sequence>MSIEWINPKEIHGTVTFYDSNITLNKTASEFFNDAYKVLVGIDRVHKHVVIKHINKEEALRGDIIKSNLLDISIKASYGRINSKKVVNEIADSFNFNFKNTNNYKFKAIWKSSDRILEIDLNEEV</sequence>
<gene>
    <name evidence="1" type="ORF">BN85306110</name>
</gene>
<organism evidence="1 2">
    <name type="scientific">Acholeplasma brassicae</name>
    <dbReference type="NCBI Taxonomy" id="61635"/>
    <lineage>
        <taxon>Bacteria</taxon>
        <taxon>Bacillati</taxon>
        <taxon>Mycoplasmatota</taxon>
        <taxon>Mollicutes</taxon>
        <taxon>Acholeplasmatales</taxon>
        <taxon>Acholeplasmataceae</taxon>
        <taxon>Acholeplasma</taxon>
    </lineage>
</organism>
<dbReference type="STRING" id="61635.BN85306110"/>
<evidence type="ECO:0000313" key="1">
    <source>
        <dbReference type="EMBL" id="CCV65632.1"/>
    </source>
</evidence>